<keyword evidence="1" id="KW-0175">Coiled coil</keyword>
<protein>
    <submittedName>
        <fullName evidence="2">Uncharacterized protein</fullName>
    </submittedName>
</protein>
<sequence length="187" mass="21717">MDLHDRLARITKAVEQLEMDKVLQRDEIRSLNAQARSYQSEISLLSRKVQEMEAQARQDAPVTTVGRQVRLRYLEQHRKRMGRPRERVDYDRINCGNRAAHRGRPVVDALLCLTDSVHYDEVYIDLYGITPLVMKEMMDVPEVVEVVGFRASLQRELMKAFKEDKNLEQCHSALQDCYDGIVAEKKA</sequence>
<dbReference type="OrthoDB" id="5372678at2759"/>
<gene>
    <name evidence="2" type="ORF">GJ744_010154</name>
</gene>
<name>A0A8H7AMC7_9EURO</name>
<keyword evidence="3" id="KW-1185">Reference proteome</keyword>
<dbReference type="AlphaFoldDB" id="A0A8H7AMC7"/>
<evidence type="ECO:0000313" key="2">
    <source>
        <dbReference type="EMBL" id="KAF7507725.1"/>
    </source>
</evidence>
<feature type="coiled-coil region" evidence="1">
    <location>
        <begin position="14"/>
        <end position="55"/>
    </location>
</feature>
<organism evidence="2 3">
    <name type="scientific">Endocarpon pusillum</name>
    <dbReference type="NCBI Taxonomy" id="364733"/>
    <lineage>
        <taxon>Eukaryota</taxon>
        <taxon>Fungi</taxon>
        <taxon>Dikarya</taxon>
        <taxon>Ascomycota</taxon>
        <taxon>Pezizomycotina</taxon>
        <taxon>Eurotiomycetes</taxon>
        <taxon>Chaetothyriomycetidae</taxon>
        <taxon>Verrucariales</taxon>
        <taxon>Verrucariaceae</taxon>
        <taxon>Endocarpon</taxon>
    </lineage>
</organism>
<dbReference type="EMBL" id="JAACFV010000064">
    <property type="protein sequence ID" value="KAF7507725.1"/>
    <property type="molecule type" value="Genomic_DNA"/>
</dbReference>
<reference evidence="2" key="1">
    <citation type="submission" date="2020-02" db="EMBL/GenBank/DDBJ databases">
        <authorList>
            <person name="Palmer J.M."/>
        </authorList>
    </citation>
    <scope>NUCLEOTIDE SEQUENCE</scope>
    <source>
        <strain evidence="2">EPUS1.4</strain>
        <tissue evidence="2">Thallus</tissue>
    </source>
</reference>
<dbReference type="Proteomes" id="UP000606974">
    <property type="component" value="Unassembled WGS sequence"/>
</dbReference>
<accession>A0A8H7AMC7</accession>
<evidence type="ECO:0000313" key="3">
    <source>
        <dbReference type="Proteomes" id="UP000606974"/>
    </source>
</evidence>
<proteinExistence type="predicted"/>
<evidence type="ECO:0000256" key="1">
    <source>
        <dbReference type="SAM" id="Coils"/>
    </source>
</evidence>
<comment type="caution">
    <text evidence="2">The sequence shown here is derived from an EMBL/GenBank/DDBJ whole genome shotgun (WGS) entry which is preliminary data.</text>
</comment>